<dbReference type="Gene3D" id="3.30.450.20">
    <property type="entry name" value="PAS domain"/>
    <property type="match status" value="1"/>
</dbReference>
<evidence type="ECO:0000256" key="1">
    <source>
        <dbReference type="ARBA" id="ARBA00004370"/>
    </source>
</evidence>
<evidence type="ECO:0000313" key="6">
    <source>
        <dbReference type="EMBL" id="RYU54947.1"/>
    </source>
</evidence>
<feature type="transmembrane region" description="Helical" evidence="4">
    <location>
        <begin position="270"/>
        <end position="290"/>
    </location>
</feature>
<accession>A0A4Q5L0M9</accession>
<dbReference type="PANTHER" id="PTHR32089">
    <property type="entry name" value="METHYL-ACCEPTING CHEMOTAXIS PROTEIN MCPB"/>
    <property type="match status" value="1"/>
</dbReference>
<dbReference type="CDD" id="cd11386">
    <property type="entry name" value="MCP_signal"/>
    <property type="match status" value="1"/>
</dbReference>
<gene>
    <name evidence="6" type="ORF">ERW57_01525</name>
</gene>
<dbReference type="EMBL" id="SEZK01000001">
    <property type="protein sequence ID" value="RYU54947.1"/>
    <property type="molecule type" value="Genomic_DNA"/>
</dbReference>
<dbReference type="PROSITE" id="PS50111">
    <property type="entry name" value="CHEMOTAXIS_TRANSDUC_2"/>
    <property type="match status" value="1"/>
</dbReference>
<dbReference type="InterPro" id="IPR004089">
    <property type="entry name" value="MCPsignal_dom"/>
</dbReference>
<feature type="domain" description="Methyl-accepting transducer" evidence="5">
    <location>
        <begin position="349"/>
        <end position="585"/>
    </location>
</feature>
<sequence length="621" mass="67509">MNHDKKIVALFFVIISILLAFTLVISKPFLDDFKKDNMDHANVLALNVITASYNTITEGLINSLKSLSYSVYTNPNKRFDEEHILSDLKNIVATNSAYKDIIITTLDGRAFAASSNGWNKGFNARTDQREWFTAIIDGKKSAHIAQPYKSNTGEYDFTVSAPILLNGEVVGVLAIVANLNVLMPKNGVEFAITTQDGYVVAIDESSQDWLGKNLFEVRPTYKDVTTEPTLLVSPAGSTYSLFKTQLNHGLVGYIFTNQGKTVDNADMIRNALIIVLIALGTVLTAAQFIVVRRELSQIDTVVNSIKQMADGNFQAINIPKTGNEIDLISASLHQLQQRIWNVMTSTTDIMAQLSAHQQSITSSTANNIKCSESELNHIDLVSIEINDMATTANEIATNAQSAEENTSATLMLSSSSLATLQQSSTIVDQVTGSVQESASIFGELKTLSDNISSVVDVIGNISDQTNLLALNAAIEAARAGEQGRGFSVVADEVRALAVKTQDSTADIQRIIVTLQAGVTKATNAMGTNLQLTDKLSVISQDIEQAFTDISAKVSLLSDINSFVATSSEAQFVVNQRVTQNIDEIKKMVSDNVSGVQNTIDANREMALLVNNLNEEIRFFKI</sequence>
<dbReference type="SUPFAM" id="SSF58104">
    <property type="entry name" value="Methyl-accepting chemotaxis protein (MCP) signaling domain"/>
    <property type="match status" value="1"/>
</dbReference>
<dbReference type="PANTHER" id="PTHR32089:SF33">
    <property type="entry name" value="TOXIN COREGULATED PILUS BIOSYNTHESIS PROTEIN I"/>
    <property type="match status" value="1"/>
</dbReference>
<evidence type="ECO:0000256" key="4">
    <source>
        <dbReference type="SAM" id="Phobius"/>
    </source>
</evidence>
<protein>
    <submittedName>
        <fullName evidence="6">Methyl-accepting chemotaxis protein</fullName>
    </submittedName>
</protein>
<dbReference type="CDD" id="cd12914">
    <property type="entry name" value="PDC1_DGC_like"/>
    <property type="match status" value="1"/>
</dbReference>
<evidence type="ECO:0000256" key="2">
    <source>
        <dbReference type="ARBA" id="ARBA00023224"/>
    </source>
</evidence>
<comment type="caution">
    <text evidence="6">The sequence shown here is derived from an EMBL/GenBank/DDBJ whole genome shotgun (WGS) entry which is preliminary data.</text>
</comment>
<name>A0A4Q5L0M9_9GAMM</name>
<dbReference type="AlphaFoldDB" id="A0A4Q5L0M9"/>
<proteinExistence type="predicted"/>
<dbReference type="SMART" id="SM00283">
    <property type="entry name" value="MA"/>
    <property type="match status" value="1"/>
</dbReference>
<keyword evidence="4" id="KW-0472">Membrane</keyword>
<dbReference type="GO" id="GO:0007165">
    <property type="term" value="P:signal transduction"/>
    <property type="evidence" value="ECO:0007669"/>
    <property type="project" value="UniProtKB-KW"/>
</dbReference>
<evidence type="ECO:0000259" key="5">
    <source>
        <dbReference type="PROSITE" id="PS50111"/>
    </source>
</evidence>
<reference evidence="6 7" key="1">
    <citation type="submission" date="2019-02" db="EMBL/GenBank/DDBJ databases">
        <title>Genome sequences of Aliivibrio finisterrensis strains from farmed Atlantic salmon.</title>
        <authorList>
            <person name="Bowman J.P."/>
        </authorList>
    </citation>
    <scope>NUCLEOTIDE SEQUENCE [LARGE SCALE GENOMIC DNA]</scope>
    <source>
        <strain evidence="6 7">A46</strain>
    </source>
</reference>
<keyword evidence="4" id="KW-0812">Transmembrane</keyword>
<evidence type="ECO:0000313" key="7">
    <source>
        <dbReference type="Proteomes" id="UP000294063"/>
    </source>
</evidence>
<dbReference type="Pfam" id="PF00015">
    <property type="entry name" value="MCPsignal"/>
    <property type="match status" value="1"/>
</dbReference>
<keyword evidence="4" id="KW-1133">Transmembrane helix</keyword>
<dbReference type="Proteomes" id="UP000294063">
    <property type="component" value="Unassembled WGS sequence"/>
</dbReference>
<dbReference type="GO" id="GO:0006935">
    <property type="term" value="P:chemotaxis"/>
    <property type="evidence" value="ECO:0007669"/>
    <property type="project" value="UniProtKB-ARBA"/>
</dbReference>
<dbReference type="GO" id="GO:0016020">
    <property type="term" value="C:membrane"/>
    <property type="evidence" value="ECO:0007669"/>
    <property type="project" value="UniProtKB-SubCell"/>
</dbReference>
<dbReference type="Gene3D" id="1.10.287.950">
    <property type="entry name" value="Methyl-accepting chemotaxis protein"/>
    <property type="match status" value="1"/>
</dbReference>
<organism evidence="6 7">
    <name type="scientific">Aliivibrio finisterrensis</name>
    <dbReference type="NCBI Taxonomy" id="511998"/>
    <lineage>
        <taxon>Bacteria</taxon>
        <taxon>Pseudomonadati</taxon>
        <taxon>Pseudomonadota</taxon>
        <taxon>Gammaproteobacteria</taxon>
        <taxon>Vibrionales</taxon>
        <taxon>Vibrionaceae</taxon>
        <taxon>Aliivibrio</taxon>
    </lineage>
</organism>
<dbReference type="Gene3D" id="6.10.340.10">
    <property type="match status" value="1"/>
</dbReference>
<feature type="transmembrane region" description="Helical" evidence="4">
    <location>
        <begin position="6"/>
        <end position="25"/>
    </location>
</feature>
<evidence type="ECO:0000256" key="3">
    <source>
        <dbReference type="PROSITE-ProRule" id="PRU00284"/>
    </source>
</evidence>
<keyword evidence="2 3" id="KW-0807">Transducer</keyword>
<comment type="subcellular location">
    <subcellularLocation>
        <location evidence="1">Membrane</location>
    </subcellularLocation>
</comment>